<name>A0A3G1KZY5_FORW1</name>
<evidence type="ECO:0000313" key="2">
    <source>
        <dbReference type="EMBL" id="ATW27958.1"/>
    </source>
</evidence>
<dbReference type="AlphaFoldDB" id="A0A3G1KZY5"/>
<keyword evidence="1" id="KW-1133">Transmembrane helix</keyword>
<dbReference type="Proteomes" id="UP000323521">
    <property type="component" value="Chromosome"/>
</dbReference>
<protein>
    <submittedName>
        <fullName evidence="2">Uncharacterized protein</fullName>
    </submittedName>
</protein>
<keyword evidence="3" id="KW-1185">Reference proteome</keyword>
<sequence length="60" mass="6781">MPENLKKRLKNKYFWLAAAGFAYQILNRYGYAPELGTWQAGIDLISYLAIGSGIYSTFEG</sequence>
<keyword evidence="1" id="KW-0812">Transmembrane</keyword>
<proteinExistence type="predicted"/>
<accession>A0A3G1KZY5</accession>
<evidence type="ECO:0000313" key="3">
    <source>
        <dbReference type="Proteomes" id="UP000323521"/>
    </source>
</evidence>
<keyword evidence="1" id="KW-0472">Membrane</keyword>
<feature type="transmembrane region" description="Helical" evidence="1">
    <location>
        <begin position="37"/>
        <end position="58"/>
    </location>
</feature>
<dbReference type="EMBL" id="CP017634">
    <property type="protein sequence ID" value="ATW27958.1"/>
    <property type="molecule type" value="Genomic_DNA"/>
</dbReference>
<dbReference type="KEGG" id="fwa:DCMF_27240"/>
<feature type="transmembrane region" description="Helical" evidence="1">
    <location>
        <begin position="12"/>
        <end position="31"/>
    </location>
</feature>
<reference evidence="2 3" key="1">
    <citation type="submission" date="2016-10" db="EMBL/GenBank/DDBJ databases">
        <title>Complete Genome Sequence of Peptococcaceae strain DCMF.</title>
        <authorList>
            <person name="Edwards R.J."/>
            <person name="Holland S.I."/>
            <person name="Deshpande N.P."/>
            <person name="Wong Y.K."/>
            <person name="Ertan H."/>
            <person name="Manefield M."/>
            <person name="Russell T.L."/>
            <person name="Lee M.J."/>
        </authorList>
    </citation>
    <scope>NUCLEOTIDE SEQUENCE [LARGE SCALE GENOMIC DNA]</scope>
    <source>
        <strain evidence="2 3">DCMF</strain>
    </source>
</reference>
<organism evidence="2 3">
    <name type="scientific">Formimonas warabiya</name>
    <dbReference type="NCBI Taxonomy" id="1761012"/>
    <lineage>
        <taxon>Bacteria</taxon>
        <taxon>Bacillati</taxon>
        <taxon>Bacillota</taxon>
        <taxon>Clostridia</taxon>
        <taxon>Eubacteriales</taxon>
        <taxon>Peptococcaceae</taxon>
        <taxon>Candidatus Formimonas</taxon>
    </lineage>
</organism>
<evidence type="ECO:0000256" key="1">
    <source>
        <dbReference type="SAM" id="Phobius"/>
    </source>
</evidence>
<gene>
    <name evidence="2" type="ORF">DCMF_27240</name>
</gene>